<dbReference type="Proteomes" id="UP000595278">
    <property type="component" value="Chromosome"/>
</dbReference>
<gene>
    <name evidence="1" type="ORF">JHT90_11535</name>
</gene>
<dbReference type="EMBL" id="CP067393">
    <property type="protein sequence ID" value="QQP85014.1"/>
    <property type="molecule type" value="Genomic_DNA"/>
</dbReference>
<sequence length="212" mass="24762">MLVCELIKIYREEEKDKIPSYFTSDFMLITYLTDALNEFAKKTMSFYDTSSPLTQIYVPKEQHILPFDQRILEIKQAIVRETGDNLGIISANVADPVPYSLLLNSEAGEMILTKKYHYPVNIQLRVIRKPLKRLTLEDINQIIPDINEEDYRVLLHYIKYSAFSVADADIFDPNRAATNLALFEQKCQQIKDQNLRRRSAIQPIAMEWIWNV</sequence>
<reference evidence="1 2" key="1">
    <citation type="submission" date="2021-01" db="EMBL/GenBank/DDBJ databases">
        <title>Entomomonas sp. F2A isolated from a house cricket (Acheta domesticus).</title>
        <authorList>
            <person name="Spergser J."/>
            <person name="Busse H.-J."/>
        </authorList>
    </citation>
    <scope>NUCLEOTIDE SEQUENCE [LARGE SCALE GENOMIC DNA]</scope>
    <source>
        <strain evidence="1 2">F2A</strain>
    </source>
</reference>
<evidence type="ECO:0000313" key="1">
    <source>
        <dbReference type="EMBL" id="QQP85014.1"/>
    </source>
</evidence>
<proteinExistence type="predicted"/>
<dbReference type="RefSeq" id="WP_201091094.1">
    <property type="nucleotide sequence ID" value="NZ_CP067393.1"/>
</dbReference>
<protein>
    <submittedName>
        <fullName evidence="1">Uncharacterized protein</fullName>
    </submittedName>
</protein>
<organism evidence="1 2">
    <name type="scientific">Entomomonas asaccharolytica</name>
    <dbReference type="NCBI Taxonomy" id="2785331"/>
    <lineage>
        <taxon>Bacteria</taxon>
        <taxon>Pseudomonadati</taxon>
        <taxon>Pseudomonadota</taxon>
        <taxon>Gammaproteobacteria</taxon>
        <taxon>Pseudomonadales</taxon>
        <taxon>Pseudomonadaceae</taxon>
        <taxon>Entomomonas</taxon>
    </lineage>
</organism>
<dbReference type="KEGG" id="eaz:JHT90_11535"/>
<keyword evidence="2" id="KW-1185">Reference proteome</keyword>
<accession>A0A974NEI6</accession>
<name>A0A974NEI6_9GAMM</name>
<evidence type="ECO:0000313" key="2">
    <source>
        <dbReference type="Proteomes" id="UP000595278"/>
    </source>
</evidence>
<dbReference type="AlphaFoldDB" id="A0A974NEI6"/>